<dbReference type="Proteomes" id="UP000789366">
    <property type="component" value="Unassembled WGS sequence"/>
</dbReference>
<gene>
    <name evidence="1" type="ORF">SPELUC_LOCUS14062</name>
</gene>
<comment type="caution">
    <text evidence="1">The sequence shown here is derived from an EMBL/GenBank/DDBJ whole genome shotgun (WGS) entry which is preliminary data.</text>
</comment>
<evidence type="ECO:0000313" key="1">
    <source>
        <dbReference type="EMBL" id="CAG8744855.1"/>
    </source>
</evidence>
<keyword evidence="2" id="KW-1185">Reference proteome</keyword>
<accession>A0ACA9QC83</accession>
<protein>
    <submittedName>
        <fullName evidence="1">12964_t:CDS:1</fullName>
    </submittedName>
</protein>
<proteinExistence type="predicted"/>
<name>A0ACA9QC83_9GLOM</name>
<reference evidence="1" key="1">
    <citation type="submission" date="2021-06" db="EMBL/GenBank/DDBJ databases">
        <authorList>
            <person name="Kallberg Y."/>
            <person name="Tangrot J."/>
            <person name="Rosling A."/>
        </authorList>
    </citation>
    <scope>NUCLEOTIDE SEQUENCE</scope>
    <source>
        <strain evidence="1">28 12/20/2015</strain>
    </source>
</reference>
<sequence length="184" mass="19459">VSNALNNPLLPFQQNNLKKNSHIKTKSSQTTSSITTESSSSTTESFSTTTPTSSSQPQQQQSSTNIANSSVLQAAAGIGVGLAGVAASAVGAYYYIQGRKKQKEDKPDNKRGVNGEDEDKPQKGIVITPRGLSKDFVDSDDENNATKSSTKEDTIFGSQAASTSMVDLGQDTAGSVEMERHHSD</sequence>
<organism evidence="1 2">
    <name type="scientific">Cetraspora pellucida</name>
    <dbReference type="NCBI Taxonomy" id="1433469"/>
    <lineage>
        <taxon>Eukaryota</taxon>
        <taxon>Fungi</taxon>
        <taxon>Fungi incertae sedis</taxon>
        <taxon>Mucoromycota</taxon>
        <taxon>Glomeromycotina</taxon>
        <taxon>Glomeromycetes</taxon>
        <taxon>Diversisporales</taxon>
        <taxon>Gigasporaceae</taxon>
        <taxon>Cetraspora</taxon>
    </lineage>
</organism>
<dbReference type="EMBL" id="CAJVPW010039772">
    <property type="protein sequence ID" value="CAG8744855.1"/>
    <property type="molecule type" value="Genomic_DNA"/>
</dbReference>
<feature type="non-terminal residue" evidence="1">
    <location>
        <position position="1"/>
    </location>
</feature>
<evidence type="ECO:0000313" key="2">
    <source>
        <dbReference type="Proteomes" id="UP000789366"/>
    </source>
</evidence>